<name>A0A402BHJ3_9CHLR</name>
<gene>
    <name evidence="1" type="ORF">KDA_63190</name>
</gene>
<evidence type="ECO:0000313" key="1">
    <source>
        <dbReference type="EMBL" id="GCE30835.1"/>
    </source>
</evidence>
<dbReference type="EMBL" id="BIFT01000002">
    <property type="protein sequence ID" value="GCE30835.1"/>
    <property type="molecule type" value="Genomic_DNA"/>
</dbReference>
<dbReference type="AlphaFoldDB" id="A0A402BHJ3"/>
<organism evidence="1 2">
    <name type="scientific">Dictyobacter alpinus</name>
    <dbReference type="NCBI Taxonomy" id="2014873"/>
    <lineage>
        <taxon>Bacteria</taxon>
        <taxon>Bacillati</taxon>
        <taxon>Chloroflexota</taxon>
        <taxon>Ktedonobacteria</taxon>
        <taxon>Ktedonobacterales</taxon>
        <taxon>Dictyobacteraceae</taxon>
        <taxon>Dictyobacter</taxon>
    </lineage>
</organism>
<reference evidence="2" key="1">
    <citation type="submission" date="2018-12" db="EMBL/GenBank/DDBJ databases">
        <title>Tengunoibacter tsumagoiensis gen. nov., sp. nov., Dictyobacter kobayashii sp. nov., D. alpinus sp. nov., and D. joshuensis sp. nov. and description of Dictyobacteraceae fam. nov. within the order Ktedonobacterales isolated from Tengu-no-mugimeshi.</title>
        <authorList>
            <person name="Wang C.M."/>
            <person name="Zheng Y."/>
            <person name="Sakai Y."/>
            <person name="Toyoda A."/>
            <person name="Minakuchi Y."/>
            <person name="Abe K."/>
            <person name="Yokota A."/>
            <person name="Yabe S."/>
        </authorList>
    </citation>
    <scope>NUCLEOTIDE SEQUENCE [LARGE SCALE GENOMIC DNA]</scope>
    <source>
        <strain evidence="2">Uno16</strain>
    </source>
</reference>
<accession>A0A402BHJ3</accession>
<keyword evidence="2" id="KW-1185">Reference proteome</keyword>
<evidence type="ECO:0000313" key="2">
    <source>
        <dbReference type="Proteomes" id="UP000287171"/>
    </source>
</evidence>
<protein>
    <submittedName>
        <fullName evidence="1">Uncharacterized protein</fullName>
    </submittedName>
</protein>
<sequence>MKKEIMYIYSLLSIYGKRLKDSFAFLDTYYTVINSGKVFNAIADQQKQNSGDLQAGIEVSFQL</sequence>
<dbReference type="RefSeq" id="WP_126630874.1">
    <property type="nucleotide sequence ID" value="NZ_BIFT01000002.1"/>
</dbReference>
<proteinExistence type="predicted"/>
<comment type="caution">
    <text evidence="1">The sequence shown here is derived from an EMBL/GenBank/DDBJ whole genome shotgun (WGS) entry which is preliminary data.</text>
</comment>
<dbReference type="Proteomes" id="UP000287171">
    <property type="component" value="Unassembled WGS sequence"/>
</dbReference>